<dbReference type="RefSeq" id="WP_013564662.1">
    <property type="nucleotide sequence ID" value="NC_014962.1"/>
</dbReference>
<dbReference type="KEGG" id="ipa:Isop_1791"/>
<dbReference type="Gene3D" id="3.60.15.10">
    <property type="entry name" value="Ribonuclease Z/Hydroxyacylglutathione hydrolase-like"/>
    <property type="match status" value="1"/>
</dbReference>
<dbReference type="InterPro" id="IPR001279">
    <property type="entry name" value="Metallo-B-lactamas"/>
</dbReference>
<keyword evidence="3" id="KW-0378">Hydrolase</keyword>
<feature type="domain" description="Metallo-beta-lactamase" evidence="2">
    <location>
        <begin position="26"/>
        <end position="232"/>
    </location>
</feature>
<evidence type="ECO:0000313" key="3">
    <source>
        <dbReference type="EMBL" id="ADV62374.1"/>
    </source>
</evidence>
<proteinExistence type="predicted"/>
<feature type="region of interest" description="Disordered" evidence="1">
    <location>
        <begin position="269"/>
        <end position="309"/>
    </location>
</feature>
<dbReference type="STRING" id="575540.Isop_1791"/>
<evidence type="ECO:0000259" key="2">
    <source>
        <dbReference type="Pfam" id="PF12706"/>
    </source>
</evidence>
<accession>E8R1F7</accession>
<evidence type="ECO:0000256" key="1">
    <source>
        <dbReference type="SAM" id="MobiDB-lite"/>
    </source>
</evidence>
<evidence type="ECO:0000313" key="4">
    <source>
        <dbReference type="Proteomes" id="UP000008631"/>
    </source>
</evidence>
<dbReference type="PANTHER" id="PTHR47619">
    <property type="entry name" value="METALLO-HYDROLASE YYCJ-RELATED"/>
    <property type="match status" value="1"/>
</dbReference>
<dbReference type="PANTHER" id="PTHR47619:SF1">
    <property type="entry name" value="EXODEOXYRIBONUCLEASE WALJ"/>
    <property type="match status" value="1"/>
</dbReference>
<dbReference type="GO" id="GO:0016787">
    <property type="term" value="F:hydrolase activity"/>
    <property type="evidence" value="ECO:0007669"/>
    <property type="project" value="UniProtKB-KW"/>
</dbReference>
<dbReference type="Proteomes" id="UP000008631">
    <property type="component" value="Chromosome"/>
</dbReference>
<dbReference type="eggNOG" id="COG1235">
    <property type="taxonomic scope" value="Bacteria"/>
</dbReference>
<dbReference type="InParanoid" id="E8R1F7"/>
<dbReference type="InterPro" id="IPR036866">
    <property type="entry name" value="RibonucZ/Hydroxyglut_hydro"/>
</dbReference>
<sequence>MPARFAVLASGSQGNSCLVQTGRVGLLIDAGLGPRILEQRLEHLGVPPERIAAVVLTHLHADHFHPQTLAWMNRRNVTLHLHESQVDRLVGHPDFESLARAGRVLSFDSRPWPTPLGLTIEAIDLTHDAETTHGFRLEGRPTRCEAPVALGLATDTGAWTPALAEALAQVDLLAIEFNHDSQMQRESGRPAFLIRRVMSDAGHLSNEQAGLLLADITRRSGAHPPRDVVLMHLSRQCNRPDLALQAARAALASVGRRARLHVGLQHQAGPDLTLHGRGRRGPAIPSTLAHSSTRTRRPVMVQDPPDVPF</sequence>
<keyword evidence="4" id="KW-1185">Reference proteome</keyword>
<protein>
    <submittedName>
        <fullName evidence="3">Beta-lactamase superfamily hydrolase</fullName>
    </submittedName>
</protein>
<dbReference type="AlphaFoldDB" id="E8R1F7"/>
<dbReference type="Pfam" id="PF12706">
    <property type="entry name" value="Lactamase_B_2"/>
    <property type="match status" value="1"/>
</dbReference>
<dbReference type="EMBL" id="CP002353">
    <property type="protein sequence ID" value="ADV62374.1"/>
    <property type="molecule type" value="Genomic_DNA"/>
</dbReference>
<name>E8R1F7_ISOPI</name>
<dbReference type="InterPro" id="IPR052533">
    <property type="entry name" value="WalJ/YycJ-like"/>
</dbReference>
<reference evidence="3 4" key="2">
    <citation type="journal article" date="2011" name="Stand. Genomic Sci.">
        <title>Complete genome sequence of Isosphaera pallida type strain (IS1B).</title>
        <authorList>
            <consortium name="US DOE Joint Genome Institute (JGI-PGF)"/>
            <person name="Goker M."/>
            <person name="Cleland D."/>
            <person name="Saunders E."/>
            <person name="Lapidus A."/>
            <person name="Nolan M."/>
            <person name="Lucas S."/>
            <person name="Hammon N."/>
            <person name="Deshpande S."/>
            <person name="Cheng J.F."/>
            <person name="Tapia R."/>
            <person name="Han C."/>
            <person name="Goodwin L."/>
            <person name="Pitluck S."/>
            <person name="Liolios K."/>
            <person name="Pagani I."/>
            <person name="Ivanova N."/>
            <person name="Mavromatis K."/>
            <person name="Pati A."/>
            <person name="Chen A."/>
            <person name="Palaniappan K."/>
            <person name="Land M."/>
            <person name="Hauser L."/>
            <person name="Chang Y.J."/>
            <person name="Jeffries C.D."/>
            <person name="Detter J.C."/>
            <person name="Beck B."/>
            <person name="Woyke T."/>
            <person name="Bristow J."/>
            <person name="Eisen J.A."/>
            <person name="Markowitz V."/>
            <person name="Hugenholtz P."/>
            <person name="Kyrpides N.C."/>
            <person name="Klenk H.P."/>
        </authorList>
    </citation>
    <scope>NUCLEOTIDE SEQUENCE [LARGE SCALE GENOMIC DNA]</scope>
    <source>
        <strain evidence="4">ATCC 43644 / DSM 9630 / IS1B</strain>
    </source>
</reference>
<reference key="1">
    <citation type="submission" date="2010-11" db="EMBL/GenBank/DDBJ databases">
        <title>The complete sequence of chromosome of Isophaera pallida ATCC 43644.</title>
        <authorList>
            <consortium name="US DOE Joint Genome Institute (JGI-PGF)"/>
            <person name="Lucas S."/>
            <person name="Copeland A."/>
            <person name="Lapidus A."/>
            <person name="Bruce D."/>
            <person name="Goodwin L."/>
            <person name="Pitluck S."/>
            <person name="Kyrpides N."/>
            <person name="Mavromatis K."/>
            <person name="Pagani I."/>
            <person name="Ivanova N."/>
            <person name="Saunders E."/>
            <person name="Brettin T."/>
            <person name="Detter J.C."/>
            <person name="Han C."/>
            <person name="Tapia R."/>
            <person name="Land M."/>
            <person name="Hauser L."/>
            <person name="Markowitz V."/>
            <person name="Cheng J.-F."/>
            <person name="Hugenholtz P."/>
            <person name="Woyke T."/>
            <person name="Wu D."/>
            <person name="Eisen J.A."/>
        </authorList>
    </citation>
    <scope>NUCLEOTIDE SEQUENCE</scope>
    <source>
        <strain>ATCC 43644</strain>
    </source>
</reference>
<dbReference type="HOGENOM" id="CLU_073253_1_0_0"/>
<organism evidence="3 4">
    <name type="scientific">Isosphaera pallida (strain ATCC 43644 / DSM 9630 / IS1B)</name>
    <dbReference type="NCBI Taxonomy" id="575540"/>
    <lineage>
        <taxon>Bacteria</taxon>
        <taxon>Pseudomonadati</taxon>
        <taxon>Planctomycetota</taxon>
        <taxon>Planctomycetia</taxon>
        <taxon>Isosphaerales</taxon>
        <taxon>Isosphaeraceae</taxon>
        <taxon>Isosphaera</taxon>
    </lineage>
</organism>
<dbReference type="OrthoDB" id="9781189at2"/>
<dbReference type="SUPFAM" id="SSF56281">
    <property type="entry name" value="Metallo-hydrolase/oxidoreductase"/>
    <property type="match status" value="1"/>
</dbReference>
<gene>
    <name evidence="3" type="ordered locus">Isop_1791</name>
</gene>